<reference evidence="4 5" key="1">
    <citation type="submission" date="2013-03" db="EMBL/GenBank/DDBJ databases">
        <title>Reference genome for the Human Microbiome Project.</title>
        <authorList>
            <person name="Aqrawi P."/>
            <person name="Ayvaz T."/>
            <person name="Bess C."/>
            <person name="Blankenburg K."/>
            <person name="Coyle M."/>
            <person name="Deng J."/>
            <person name="Forbes L."/>
            <person name="Fowler G."/>
            <person name="Francisco L."/>
            <person name="Fu Q."/>
            <person name="Gibbs R."/>
            <person name="Gross S."/>
            <person name="Gubbala S."/>
            <person name="Hale W."/>
            <person name="Hemphill L."/>
            <person name="Highlander S."/>
            <person name="Hirani K."/>
            <person name="Jackson L."/>
            <person name="Jakkamsetti A."/>
            <person name="Javaid M."/>
            <person name="Jayaseelan J.C."/>
            <person name="Jiang H."/>
            <person name="Joshi V."/>
            <person name="Korchina V."/>
            <person name="Kovar C."/>
            <person name="Lara F."/>
            <person name="Lee S."/>
            <person name="Liu Y."/>
            <person name="Mata R."/>
            <person name="Mathew T."/>
            <person name="Munidasa M."/>
            <person name="Muzny D."/>
            <person name="Nazareth L."/>
            <person name="Ngo R."/>
            <person name="Nguyen L."/>
            <person name="Nguyen N."/>
            <person name="Okwuonu G."/>
            <person name="Ongeri F."/>
            <person name="Palculict T."/>
            <person name="Patil S."/>
            <person name="Petrosino J."/>
            <person name="Pham C."/>
            <person name="Pham P."/>
            <person name="Pu L.-L."/>
            <person name="Qin X."/>
            <person name="Qu J."/>
            <person name="Reid J."/>
            <person name="Ross M."/>
            <person name="Ruth R."/>
            <person name="Saada N."/>
            <person name="San Lucas F."/>
            <person name="Santibanez J."/>
            <person name="Shang Y."/>
            <person name="Simmons D."/>
            <person name="Song X.-Z."/>
            <person name="Tang L.-Y."/>
            <person name="Thornton R."/>
            <person name="Warren J."/>
            <person name="Weissenberger G."/>
            <person name="Wilczek-Boney K."/>
            <person name="Worley K."/>
            <person name="Youmans B."/>
            <person name="Zhang J."/>
            <person name="Zhang L."/>
            <person name="Zhao Z."/>
            <person name="Zhou C."/>
            <person name="Zhu D."/>
            <person name="Zhu Y."/>
        </authorList>
    </citation>
    <scope>NUCLEOTIDE SEQUENCE [LARGE SCALE GENOMIC DNA]</scope>
    <source>
        <strain evidence="4 5">F0333</strain>
    </source>
</reference>
<keyword evidence="1" id="KW-0051">Antiviral defense</keyword>
<feature type="domain" description="CRISPR type III-associated protein" evidence="3">
    <location>
        <begin position="199"/>
        <end position="375"/>
    </location>
</feature>
<comment type="subunit">
    <text evidence="2">Part of the Csm effector complex that includes Cas10, Csm2, Csm3, Csm4 and Csm5.</text>
</comment>
<name>N6XBM6_9ACTO</name>
<evidence type="ECO:0000256" key="2">
    <source>
        <dbReference type="ARBA" id="ARBA00093789"/>
    </source>
</evidence>
<sequence length="434" mass="46854">MTRCFPSEEERFKPLWGSLDAASPLTIHPIALSDVCTGENLLLRDGIAVDRYWGTAGHGALFQHEVAPAGVPLLLSISAQASSRPDIEGGVSPRLVEDFFAYLSALLDTDRLAFGGRRSVGWGRVKLKDDTQVSCRCADLGSRKGLIALHRGGDDIELDFVPRPPASDRISIDIAWTSPSGILIANGALRDEGDPDAPEITRPLHMNDADSPFVIPGSSIRGALRARCSRIARTIIADGDELQIDDWADLEVHEQLRRDPVLVRILFGDTGVKGALSVLDTLSQGRSSKRQTHNAGDRFSGGVVDGLLYTEEIPGDGWNEIRLEIDTDLLARLDSPDQEPDYSRAALCLLGLALAELASGALPIGSRGTRGLGEVRVKTLNVDGPEELIGQPWRISSMGDPRGTAEEILTRLRGINELLPSGGWSLYLHEGNGQ</sequence>
<dbReference type="eggNOG" id="COG1337">
    <property type="taxonomic scope" value="Bacteria"/>
</dbReference>
<dbReference type="PANTHER" id="PTHR35579:SF3">
    <property type="entry name" value="CRISPR SYSTEM CMS ENDORIBONUCLEASE CSM3"/>
    <property type="match status" value="1"/>
</dbReference>
<dbReference type="Pfam" id="PF03787">
    <property type="entry name" value="RAMPs"/>
    <property type="match status" value="2"/>
</dbReference>
<gene>
    <name evidence="4" type="ORF">HMPREF9004_0642</name>
</gene>
<comment type="caution">
    <text evidence="4">The sequence shown here is derived from an EMBL/GenBank/DDBJ whole genome shotgun (WGS) entry which is preliminary data.</text>
</comment>
<protein>
    <submittedName>
        <fullName evidence="4">CRISPR-associated ramp protein</fullName>
    </submittedName>
</protein>
<dbReference type="EMBL" id="AQHZ01000010">
    <property type="protein sequence ID" value="ENO18593.1"/>
    <property type="molecule type" value="Genomic_DNA"/>
</dbReference>
<evidence type="ECO:0000256" key="1">
    <source>
        <dbReference type="ARBA" id="ARBA00023118"/>
    </source>
</evidence>
<accession>N6XBM6</accession>
<organism evidence="4 5">
    <name type="scientific">Schaalia cardiffensis F0333</name>
    <dbReference type="NCBI Taxonomy" id="888050"/>
    <lineage>
        <taxon>Bacteria</taxon>
        <taxon>Bacillati</taxon>
        <taxon>Actinomycetota</taxon>
        <taxon>Actinomycetes</taxon>
        <taxon>Actinomycetales</taxon>
        <taxon>Actinomycetaceae</taxon>
        <taxon>Schaalia</taxon>
    </lineage>
</organism>
<dbReference type="AlphaFoldDB" id="N6XBM6"/>
<keyword evidence="5" id="KW-1185">Reference proteome</keyword>
<dbReference type="GO" id="GO:0051607">
    <property type="term" value="P:defense response to virus"/>
    <property type="evidence" value="ECO:0007669"/>
    <property type="project" value="UniProtKB-KW"/>
</dbReference>
<evidence type="ECO:0000313" key="5">
    <source>
        <dbReference type="Proteomes" id="UP000013015"/>
    </source>
</evidence>
<feature type="domain" description="CRISPR type III-associated protein" evidence="3">
    <location>
        <begin position="11"/>
        <end position="126"/>
    </location>
</feature>
<dbReference type="Proteomes" id="UP000013015">
    <property type="component" value="Unassembled WGS sequence"/>
</dbReference>
<evidence type="ECO:0000313" key="4">
    <source>
        <dbReference type="EMBL" id="ENO18593.1"/>
    </source>
</evidence>
<evidence type="ECO:0000259" key="3">
    <source>
        <dbReference type="Pfam" id="PF03787"/>
    </source>
</evidence>
<dbReference type="PATRIC" id="fig|888050.3.peg.612"/>
<dbReference type="HOGENOM" id="CLU_631108_0_0_11"/>
<dbReference type="STRING" id="888050.HMPREF9004_0642"/>
<dbReference type="InterPro" id="IPR005537">
    <property type="entry name" value="RAMP_III_fam"/>
</dbReference>
<dbReference type="PANTHER" id="PTHR35579">
    <property type="entry name" value="CRISPR SYSTEM CMS ENDORIBONUCLEASE CSM3"/>
    <property type="match status" value="1"/>
</dbReference>
<dbReference type="InterPro" id="IPR052216">
    <property type="entry name" value="CRISPR_Csm3_endoribonuclease"/>
</dbReference>
<proteinExistence type="predicted"/>